<dbReference type="InterPro" id="IPR001436">
    <property type="entry name" value="Alpha-crystallin/sHSP_animal"/>
</dbReference>
<keyword evidence="1" id="KW-0346">Stress response</keyword>
<proteinExistence type="inferred from homology"/>
<name>A0AAD5L893_9CRUS</name>
<dbReference type="AlphaFoldDB" id="A0AAD5L893"/>
<dbReference type="PANTHER" id="PTHR45640">
    <property type="entry name" value="HEAT SHOCK PROTEIN HSP-12.2-RELATED"/>
    <property type="match status" value="1"/>
</dbReference>
<dbReference type="InterPro" id="IPR002068">
    <property type="entry name" value="A-crystallin/Hsp20_dom"/>
</dbReference>
<dbReference type="Proteomes" id="UP000820818">
    <property type="component" value="Linkage Group LG5"/>
</dbReference>
<dbReference type="GO" id="GO:0005737">
    <property type="term" value="C:cytoplasm"/>
    <property type="evidence" value="ECO:0007669"/>
    <property type="project" value="TreeGrafter"/>
</dbReference>
<evidence type="ECO:0000313" key="5">
    <source>
        <dbReference type="EMBL" id="KAI9557980.1"/>
    </source>
</evidence>
<reference evidence="5 6" key="1">
    <citation type="submission" date="2022-05" db="EMBL/GenBank/DDBJ databases">
        <title>A multi-omics perspective on studying reproductive biology in Daphnia sinensis.</title>
        <authorList>
            <person name="Jia J."/>
        </authorList>
    </citation>
    <scope>NUCLEOTIDE SEQUENCE [LARGE SCALE GENOMIC DNA]</scope>
    <source>
        <strain evidence="5 6">WSL</strain>
    </source>
</reference>
<dbReference type="Pfam" id="PF00011">
    <property type="entry name" value="HSP20"/>
    <property type="match status" value="1"/>
</dbReference>
<dbReference type="GO" id="GO:0005634">
    <property type="term" value="C:nucleus"/>
    <property type="evidence" value="ECO:0007669"/>
    <property type="project" value="TreeGrafter"/>
</dbReference>
<comment type="caution">
    <text evidence="5">The sequence shown here is derived from an EMBL/GenBank/DDBJ whole genome shotgun (WGS) entry which is preliminary data.</text>
</comment>
<evidence type="ECO:0000313" key="6">
    <source>
        <dbReference type="Proteomes" id="UP000820818"/>
    </source>
</evidence>
<dbReference type="GO" id="GO:0051082">
    <property type="term" value="F:unfolded protein binding"/>
    <property type="evidence" value="ECO:0007669"/>
    <property type="project" value="TreeGrafter"/>
</dbReference>
<dbReference type="GO" id="GO:0009408">
    <property type="term" value="P:response to heat"/>
    <property type="evidence" value="ECO:0007669"/>
    <property type="project" value="TreeGrafter"/>
</dbReference>
<comment type="similarity">
    <text evidence="2 3">Belongs to the small heat shock protein (HSP20) family.</text>
</comment>
<evidence type="ECO:0000256" key="3">
    <source>
        <dbReference type="RuleBase" id="RU003616"/>
    </source>
</evidence>
<evidence type="ECO:0000259" key="4">
    <source>
        <dbReference type="PROSITE" id="PS01031"/>
    </source>
</evidence>
<dbReference type="EMBL" id="WJBH02000005">
    <property type="protein sequence ID" value="KAI9557980.1"/>
    <property type="molecule type" value="Genomic_DNA"/>
</dbReference>
<dbReference type="Gene3D" id="2.60.40.790">
    <property type="match status" value="1"/>
</dbReference>
<protein>
    <recommendedName>
        <fullName evidence="4">SHSP domain-containing protein</fullName>
    </recommendedName>
</protein>
<dbReference type="PRINTS" id="PR00299">
    <property type="entry name" value="ACRYSTALLIN"/>
</dbReference>
<dbReference type="CDD" id="cd06526">
    <property type="entry name" value="metazoan_ACD"/>
    <property type="match status" value="1"/>
</dbReference>
<dbReference type="GO" id="GO:0042026">
    <property type="term" value="P:protein refolding"/>
    <property type="evidence" value="ECO:0007669"/>
    <property type="project" value="TreeGrafter"/>
</dbReference>
<accession>A0AAD5L893</accession>
<evidence type="ECO:0000256" key="1">
    <source>
        <dbReference type="ARBA" id="ARBA00023016"/>
    </source>
</evidence>
<organism evidence="5 6">
    <name type="scientific">Daphnia sinensis</name>
    <dbReference type="NCBI Taxonomy" id="1820382"/>
    <lineage>
        <taxon>Eukaryota</taxon>
        <taxon>Metazoa</taxon>
        <taxon>Ecdysozoa</taxon>
        <taxon>Arthropoda</taxon>
        <taxon>Crustacea</taxon>
        <taxon>Branchiopoda</taxon>
        <taxon>Diplostraca</taxon>
        <taxon>Cladocera</taxon>
        <taxon>Anomopoda</taxon>
        <taxon>Daphniidae</taxon>
        <taxon>Daphnia</taxon>
        <taxon>Daphnia similis group</taxon>
    </lineage>
</organism>
<gene>
    <name evidence="5" type="ORF">GHT06_014733</name>
</gene>
<dbReference type="PROSITE" id="PS01031">
    <property type="entry name" value="SHSP"/>
    <property type="match status" value="1"/>
</dbReference>
<dbReference type="PANTHER" id="PTHR45640:SF13">
    <property type="entry name" value="HEAT SHOCK PROTEIN 22-RELATED"/>
    <property type="match status" value="1"/>
</dbReference>
<feature type="domain" description="SHSP" evidence="4">
    <location>
        <begin position="51"/>
        <end position="160"/>
    </location>
</feature>
<sequence>MSLLPYSDFHTMMDPFEPYDMFEPYGQLQTFDPFAFGSNIMPRSMRRSMPRMDQELGKLLSSVKEDDKSFQMTVDVSHFDPSEITVKTTDNNIIVHGKHEERKDRFSTVSREFRRRVTIPRGVNPEQVTSTMSPDGVLTIMAPKMMLEGSNERVIPITMGPAGRQSNPAVAAQ</sequence>
<keyword evidence="6" id="KW-1185">Reference proteome</keyword>
<evidence type="ECO:0000256" key="2">
    <source>
        <dbReference type="PROSITE-ProRule" id="PRU00285"/>
    </source>
</evidence>
<dbReference type="InterPro" id="IPR008978">
    <property type="entry name" value="HSP20-like_chaperone"/>
</dbReference>
<dbReference type="SUPFAM" id="SSF49764">
    <property type="entry name" value="HSP20-like chaperones"/>
    <property type="match status" value="1"/>
</dbReference>